<sequence>MSKWGGRRAARLRAATLEAYGTTCHLCGRPGADSADHLIPRALGGPDTLDNLRPAHLACNQRRGTGATGHQVTVVCGPPAAGKTTFIHEHAKPGDVVIDFDALAVALQLPGASTHDHPDGVPHVAAAARTAAIAAATGPRGRARVWLVDTQPTPKRLGSYRARGWRVVTIDPGRDVVMARMGERPPRALEAVARWYDGVEQVATPSSDPSRDW</sequence>
<dbReference type="GeneID" id="28801477"/>
<dbReference type="GO" id="GO:0003676">
    <property type="term" value="F:nucleic acid binding"/>
    <property type="evidence" value="ECO:0007669"/>
    <property type="project" value="InterPro"/>
</dbReference>
<dbReference type="KEGG" id="vg:28801477"/>
<dbReference type="InterPro" id="IPR027417">
    <property type="entry name" value="P-loop_NTPase"/>
</dbReference>
<dbReference type="Gene3D" id="1.10.30.50">
    <property type="match status" value="1"/>
</dbReference>
<dbReference type="Pfam" id="PF01844">
    <property type="entry name" value="HNH"/>
    <property type="match status" value="1"/>
</dbReference>
<keyword evidence="2" id="KW-0418">Kinase</keyword>
<dbReference type="SUPFAM" id="SSF52540">
    <property type="entry name" value="P-loop containing nucleoside triphosphate hydrolases"/>
    <property type="match status" value="1"/>
</dbReference>
<proteinExistence type="predicted"/>
<dbReference type="InterPro" id="IPR002711">
    <property type="entry name" value="HNH"/>
</dbReference>
<feature type="domain" description="HNH nuclease" evidence="1">
    <location>
        <begin position="11"/>
        <end position="61"/>
    </location>
</feature>
<keyword evidence="2" id="KW-0808">Transferase</keyword>
<dbReference type="Gene3D" id="3.40.50.300">
    <property type="entry name" value="P-loop containing nucleotide triphosphate hydrolases"/>
    <property type="match status" value="1"/>
</dbReference>
<keyword evidence="3" id="KW-1185">Reference proteome</keyword>
<dbReference type="EMBL" id="KU998255">
    <property type="protein sequence ID" value="ANA87604.1"/>
    <property type="molecule type" value="Genomic_DNA"/>
</dbReference>
<accession>A0A160DJQ6</accession>
<dbReference type="RefSeq" id="YP_009274039.1">
    <property type="nucleotide sequence ID" value="NC_030912.1"/>
</dbReference>
<dbReference type="GO" id="GO:0008270">
    <property type="term" value="F:zinc ion binding"/>
    <property type="evidence" value="ECO:0007669"/>
    <property type="project" value="InterPro"/>
</dbReference>
<organism evidence="2 3">
    <name type="scientific">Gordonia phage McGonagall</name>
    <dbReference type="NCBI Taxonomy" id="1838072"/>
    <lineage>
        <taxon>Viruses</taxon>
        <taxon>Duplodnaviria</taxon>
        <taxon>Heunggongvirae</taxon>
        <taxon>Uroviricota</taxon>
        <taxon>Caudoviricetes</taxon>
        <taxon>Mcgonagallvirus</taxon>
        <taxon>Mcgonagallvirus macgonagall</taxon>
    </lineage>
</organism>
<evidence type="ECO:0000259" key="1">
    <source>
        <dbReference type="SMART" id="SM00507"/>
    </source>
</evidence>
<dbReference type="CDD" id="cd00085">
    <property type="entry name" value="HNHc"/>
    <property type="match status" value="1"/>
</dbReference>
<protein>
    <submittedName>
        <fullName evidence="2">Polynucleotide kinase</fullName>
    </submittedName>
</protein>
<dbReference type="GO" id="GO:0016301">
    <property type="term" value="F:kinase activity"/>
    <property type="evidence" value="ECO:0007669"/>
    <property type="project" value="UniProtKB-KW"/>
</dbReference>
<dbReference type="GO" id="GO:0004519">
    <property type="term" value="F:endonuclease activity"/>
    <property type="evidence" value="ECO:0007669"/>
    <property type="project" value="InterPro"/>
</dbReference>
<evidence type="ECO:0000313" key="2">
    <source>
        <dbReference type="EMBL" id="ANA87604.1"/>
    </source>
</evidence>
<dbReference type="Proteomes" id="UP000202089">
    <property type="component" value="Segment"/>
</dbReference>
<reference evidence="3" key="1">
    <citation type="submission" date="2016-03" db="EMBL/GenBank/DDBJ databases">
        <authorList>
            <person name="Ploux O."/>
        </authorList>
    </citation>
    <scope>NUCLEOTIDE SEQUENCE [LARGE SCALE GENOMIC DNA]</scope>
</reference>
<dbReference type="OrthoDB" id="16144at10239"/>
<dbReference type="InterPro" id="IPR003615">
    <property type="entry name" value="HNH_nuc"/>
</dbReference>
<dbReference type="SMART" id="SM00507">
    <property type="entry name" value="HNHc"/>
    <property type="match status" value="1"/>
</dbReference>
<evidence type="ECO:0000313" key="3">
    <source>
        <dbReference type="Proteomes" id="UP000202089"/>
    </source>
</evidence>
<name>A0A160DJQ6_9CAUD</name>
<gene>
    <name evidence="2" type="primary">27</name>
    <name evidence="2" type="ORF">MCGONAGALL_27</name>
</gene>